<evidence type="ECO:0000259" key="1">
    <source>
        <dbReference type="Pfam" id="PF09204"/>
    </source>
</evidence>
<gene>
    <name evidence="2" type="ORF">QJT92_01275</name>
</gene>
<dbReference type="EMBL" id="JASAVS010000001">
    <property type="protein sequence ID" value="MDP8084564.1"/>
    <property type="molecule type" value="Genomic_DNA"/>
</dbReference>
<dbReference type="InterPro" id="IPR015287">
    <property type="entry name" value="Colicin_D_immunity_dom"/>
</dbReference>
<accession>A0ABT9JID1</accession>
<dbReference type="Pfam" id="PF09204">
    <property type="entry name" value="Colicin_immun"/>
    <property type="match status" value="1"/>
</dbReference>
<dbReference type="InterPro" id="IPR036471">
    <property type="entry name" value="Colicin_D_sf"/>
</dbReference>
<dbReference type="RefSeq" id="WP_306383712.1">
    <property type="nucleotide sequence ID" value="NZ_JASAVR010000001.1"/>
</dbReference>
<proteinExistence type="predicted"/>
<sequence>MVTPLIQLAIDFDKGKLSAVEFADKYIDLWFSDDQALGQNDEDTFEVASAIGGDCELFCPDDEERLNCELDEVTLRKNIRKYLSEINS</sequence>
<dbReference type="SUPFAM" id="SSF101125">
    <property type="entry name" value="Colicin D immunity protein"/>
    <property type="match status" value="1"/>
</dbReference>
<keyword evidence="3" id="KW-1185">Reference proteome</keyword>
<evidence type="ECO:0000313" key="3">
    <source>
        <dbReference type="Proteomes" id="UP001224812"/>
    </source>
</evidence>
<name>A0ABT9JID1_9PAST</name>
<reference evidence="2 3" key="1">
    <citation type="journal article" date="2023" name="Front. Microbiol.">
        <title>Phylogeography and host specificity of Pasteurellaceae pathogenic to sea-farmed fish in the north-east Atlantic.</title>
        <authorList>
            <person name="Gulla S."/>
            <person name="Colquhoun D.J."/>
            <person name="Olsen A.B."/>
            <person name="Spilsberg B."/>
            <person name="Lagesen K."/>
            <person name="Aakesson C.P."/>
            <person name="Strom S."/>
            <person name="Manji F."/>
            <person name="Birkbeck T.H."/>
            <person name="Nilsen H.K."/>
        </authorList>
    </citation>
    <scope>NUCLEOTIDE SEQUENCE [LARGE SCALE GENOMIC DNA]</scope>
    <source>
        <strain evidence="2 3">VIO11850</strain>
    </source>
</reference>
<feature type="domain" description="Colicin D immunity protein" evidence="1">
    <location>
        <begin position="5"/>
        <end position="84"/>
    </location>
</feature>
<protein>
    <submittedName>
        <fullName evidence="2">Colicin immunity domain-containing protein</fullName>
    </submittedName>
</protein>
<organism evidence="2 3">
    <name type="scientific">Phocoenobacter skyensis</name>
    <dbReference type="NCBI Taxonomy" id="97481"/>
    <lineage>
        <taxon>Bacteria</taxon>
        <taxon>Pseudomonadati</taxon>
        <taxon>Pseudomonadota</taxon>
        <taxon>Gammaproteobacteria</taxon>
        <taxon>Pasteurellales</taxon>
        <taxon>Pasteurellaceae</taxon>
        <taxon>Phocoenobacter</taxon>
    </lineage>
</organism>
<evidence type="ECO:0000313" key="2">
    <source>
        <dbReference type="EMBL" id="MDP8084564.1"/>
    </source>
</evidence>
<dbReference type="Proteomes" id="UP001224812">
    <property type="component" value="Unassembled WGS sequence"/>
</dbReference>
<dbReference type="Gene3D" id="1.20.120.650">
    <property type="entry name" value="Colicin D"/>
    <property type="match status" value="1"/>
</dbReference>
<comment type="caution">
    <text evidence="2">The sequence shown here is derived from an EMBL/GenBank/DDBJ whole genome shotgun (WGS) entry which is preliminary data.</text>
</comment>